<feature type="transmembrane region" description="Helical" evidence="1">
    <location>
        <begin position="23"/>
        <end position="43"/>
    </location>
</feature>
<evidence type="ECO:0000313" key="3">
    <source>
        <dbReference type="Proteomes" id="UP000656813"/>
    </source>
</evidence>
<dbReference type="RefSeq" id="WP_188496839.1">
    <property type="nucleotide sequence ID" value="NZ_BMFV01000009.1"/>
</dbReference>
<keyword evidence="1" id="KW-1133">Transmembrane helix</keyword>
<keyword evidence="1" id="KW-0812">Transmembrane</keyword>
<dbReference type="InterPro" id="IPR008523">
    <property type="entry name" value="DUF805"/>
</dbReference>
<protein>
    <submittedName>
        <fullName evidence="2">DUF805 domain-containing protein</fullName>
    </submittedName>
</protein>
<dbReference type="PANTHER" id="PTHR34980:SF2">
    <property type="entry name" value="INNER MEMBRANE PROTEIN YHAH-RELATED"/>
    <property type="match status" value="1"/>
</dbReference>
<evidence type="ECO:0000256" key="1">
    <source>
        <dbReference type="SAM" id="Phobius"/>
    </source>
</evidence>
<dbReference type="Pfam" id="PF05656">
    <property type="entry name" value="DUF805"/>
    <property type="match status" value="1"/>
</dbReference>
<reference evidence="2" key="1">
    <citation type="journal article" date="2014" name="Int. J. Syst. Evol. Microbiol.">
        <title>Complete genome sequence of Corynebacterium casei LMG S-19264T (=DSM 44701T), isolated from a smear-ripened cheese.</title>
        <authorList>
            <consortium name="US DOE Joint Genome Institute (JGI-PGF)"/>
            <person name="Walter F."/>
            <person name="Albersmeier A."/>
            <person name="Kalinowski J."/>
            <person name="Ruckert C."/>
        </authorList>
    </citation>
    <scope>NUCLEOTIDE SEQUENCE</scope>
    <source>
        <strain evidence="2">CGMCC 1.12777</strain>
    </source>
</reference>
<name>A0A8J2ZV57_9BACL</name>
<comment type="caution">
    <text evidence="2">The sequence shown here is derived from an EMBL/GenBank/DDBJ whole genome shotgun (WGS) entry which is preliminary data.</text>
</comment>
<dbReference type="GO" id="GO:0005886">
    <property type="term" value="C:plasma membrane"/>
    <property type="evidence" value="ECO:0007669"/>
    <property type="project" value="TreeGrafter"/>
</dbReference>
<evidence type="ECO:0000313" key="2">
    <source>
        <dbReference type="EMBL" id="GGH79933.1"/>
    </source>
</evidence>
<gene>
    <name evidence="2" type="ORF">GCM10007096_15590</name>
</gene>
<feature type="transmembrane region" description="Helical" evidence="1">
    <location>
        <begin position="78"/>
        <end position="97"/>
    </location>
</feature>
<keyword evidence="3" id="KW-1185">Reference proteome</keyword>
<reference evidence="2" key="2">
    <citation type="submission" date="2020-09" db="EMBL/GenBank/DDBJ databases">
        <authorList>
            <person name="Sun Q."/>
            <person name="Zhou Y."/>
        </authorList>
    </citation>
    <scope>NUCLEOTIDE SEQUENCE</scope>
    <source>
        <strain evidence="2">CGMCC 1.12777</strain>
    </source>
</reference>
<proteinExistence type="predicted"/>
<accession>A0A8J2ZV57</accession>
<dbReference type="EMBL" id="BMFV01000009">
    <property type="protein sequence ID" value="GGH79933.1"/>
    <property type="molecule type" value="Genomic_DNA"/>
</dbReference>
<dbReference type="Proteomes" id="UP000656813">
    <property type="component" value="Unassembled WGS sequence"/>
</dbReference>
<dbReference type="PANTHER" id="PTHR34980">
    <property type="entry name" value="INNER MEMBRANE PROTEIN-RELATED-RELATED"/>
    <property type="match status" value="1"/>
</dbReference>
<dbReference type="AlphaFoldDB" id="A0A8J2ZV57"/>
<keyword evidence="1" id="KW-0472">Membrane</keyword>
<organism evidence="2 3">
    <name type="scientific">Pullulanibacillus pueri</name>
    <dbReference type="NCBI Taxonomy" id="1437324"/>
    <lineage>
        <taxon>Bacteria</taxon>
        <taxon>Bacillati</taxon>
        <taxon>Bacillota</taxon>
        <taxon>Bacilli</taxon>
        <taxon>Bacillales</taxon>
        <taxon>Sporolactobacillaceae</taxon>
        <taxon>Pullulanibacillus</taxon>
    </lineage>
</organism>
<sequence>MQWYLTVWKKYAVFEGRSRRQEYWMFVLINLIIGIIFGIIEYFISGFVVIQYLYELAILIPGLAVTARRLHDTNRSGWWQLIGLIPLVGWIILLVFLCQDSDVDSNRFGSNPK</sequence>